<evidence type="ECO:0000256" key="5">
    <source>
        <dbReference type="ARBA" id="ARBA00022989"/>
    </source>
</evidence>
<evidence type="ECO:0000256" key="6">
    <source>
        <dbReference type="ARBA" id="ARBA00023136"/>
    </source>
</evidence>
<feature type="transmembrane region" description="Helical" evidence="7">
    <location>
        <begin position="349"/>
        <end position="367"/>
    </location>
</feature>
<evidence type="ECO:0000256" key="1">
    <source>
        <dbReference type="ARBA" id="ARBA00004651"/>
    </source>
</evidence>
<dbReference type="PROSITE" id="PS50850">
    <property type="entry name" value="MFS"/>
    <property type="match status" value="1"/>
</dbReference>
<dbReference type="InterPro" id="IPR020846">
    <property type="entry name" value="MFS_dom"/>
</dbReference>
<feature type="transmembrane region" description="Helical" evidence="7">
    <location>
        <begin position="71"/>
        <end position="90"/>
    </location>
</feature>
<feature type="domain" description="Major facilitator superfamily (MFS) profile" evidence="8">
    <location>
        <begin position="5"/>
        <end position="442"/>
    </location>
</feature>
<proteinExistence type="predicted"/>
<feature type="transmembrane region" description="Helical" evidence="7">
    <location>
        <begin position="325"/>
        <end position="343"/>
    </location>
</feature>
<evidence type="ECO:0000256" key="3">
    <source>
        <dbReference type="ARBA" id="ARBA00022475"/>
    </source>
</evidence>
<feature type="transmembrane region" description="Helical" evidence="7">
    <location>
        <begin position="158"/>
        <end position="180"/>
    </location>
</feature>
<dbReference type="GO" id="GO:0022857">
    <property type="term" value="F:transmembrane transporter activity"/>
    <property type="evidence" value="ECO:0007669"/>
    <property type="project" value="InterPro"/>
</dbReference>
<keyword evidence="5 7" id="KW-1133">Transmembrane helix</keyword>
<evidence type="ECO:0000256" key="7">
    <source>
        <dbReference type="SAM" id="Phobius"/>
    </source>
</evidence>
<dbReference type="AlphaFoldDB" id="A0A9D2ECU3"/>
<keyword evidence="2" id="KW-0813">Transport</keyword>
<evidence type="ECO:0000313" key="10">
    <source>
        <dbReference type="Proteomes" id="UP000824037"/>
    </source>
</evidence>
<feature type="transmembrane region" description="Helical" evidence="7">
    <location>
        <begin position="220"/>
        <end position="239"/>
    </location>
</feature>
<dbReference type="Proteomes" id="UP000824037">
    <property type="component" value="Unassembled WGS sequence"/>
</dbReference>
<dbReference type="GO" id="GO:0005886">
    <property type="term" value="C:plasma membrane"/>
    <property type="evidence" value="ECO:0007669"/>
    <property type="project" value="UniProtKB-SubCell"/>
</dbReference>
<reference evidence="9" key="1">
    <citation type="journal article" date="2021" name="PeerJ">
        <title>Extensive microbial diversity within the chicken gut microbiome revealed by metagenomics and culture.</title>
        <authorList>
            <person name="Gilroy R."/>
            <person name="Ravi A."/>
            <person name="Getino M."/>
            <person name="Pursley I."/>
            <person name="Horton D.L."/>
            <person name="Alikhan N.F."/>
            <person name="Baker D."/>
            <person name="Gharbi K."/>
            <person name="Hall N."/>
            <person name="Watson M."/>
            <person name="Adriaenssens E.M."/>
            <person name="Foster-Nyarko E."/>
            <person name="Jarju S."/>
            <person name="Secka A."/>
            <person name="Antonio M."/>
            <person name="Oren A."/>
            <person name="Chaudhuri R.R."/>
            <person name="La Ragione R."/>
            <person name="Hildebrand F."/>
            <person name="Pallen M.J."/>
        </authorList>
    </citation>
    <scope>NUCLEOTIDE SEQUENCE</scope>
    <source>
        <strain evidence="9">ChiGjej4B4-7305</strain>
    </source>
</reference>
<feature type="transmembrane region" description="Helical" evidence="7">
    <location>
        <begin position="38"/>
        <end position="59"/>
    </location>
</feature>
<dbReference type="InterPro" id="IPR036259">
    <property type="entry name" value="MFS_trans_sf"/>
</dbReference>
<dbReference type="Pfam" id="PF07690">
    <property type="entry name" value="MFS_1"/>
    <property type="match status" value="1"/>
</dbReference>
<dbReference type="PANTHER" id="PTHR42718:SF46">
    <property type="entry name" value="BLR6921 PROTEIN"/>
    <property type="match status" value="1"/>
</dbReference>
<feature type="transmembrane region" description="Helical" evidence="7">
    <location>
        <begin position="292"/>
        <end position="313"/>
    </location>
</feature>
<comment type="subcellular location">
    <subcellularLocation>
        <location evidence="1">Cell membrane</location>
        <topology evidence="1">Multi-pass membrane protein</topology>
    </subcellularLocation>
</comment>
<dbReference type="CDD" id="cd17321">
    <property type="entry name" value="MFS_MMR_MDR_like"/>
    <property type="match status" value="1"/>
</dbReference>
<organism evidence="9 10">
    <name type="scientific">Candidatus Ruania gallistercoris</name>
    <dbReference type="NCBI Taxonomy" id="2838746"/>
    <lineage>
        <taxon>Bacteria</taxon>
        <taxon>Bacillati</taxon>
        <taxon>Actinomycetota</taxon>
        <taxon>Actinomycetes</taxon>
        <taxon>Micrococcales</taxon>
        <taxon>Ruaniaceae</taxon>
        <taxon>Ruania</taxon>
    </lineage>
</organism>
<accession>A0A9D2ECU3</accession>
<protein>
    <submittedName>
        <fullName evidence="9">MFS transporter</fullName>
    </submittedName>
</protein>
<feature type="transmembrane region" description="Helical" evidence="7">
    <location>
        <begin position="192"/>
        <end position="214"/>
    </location>
</feature>
<keyword evidence="6 7" id="KW-0472">Membrane</keyword>
<comment type="caution">
    <text evidence="9">The sequence shown here is derived from an EMBL/GenBank/DDBJ whole genome shotgun (WGS) entry which is preliminary data.</text>
</comment>
<dbReference type="EMBL" id="DXBY01000097">
    <property type="protein sequence ID" value="HIZ35324.1"/>
    <property type="molecule type" value="Genomic_DNA"/>
</dbReference>
<evidence type="ECO:0000256" key="2">
    <source>
        <dbReference type="ARBA" id="ARBA00022448"/>
    </source>
</evidence>
<feature type="transmembrane region" description="Helical" evidence="7">
    <location>
        <begin position="130"/>
        <end position="152"/>
    </location>
</feature>
<feature type="transmembrane region" description="Helical" evidence="7">
    <location>
        <begin position="420"/>
        <end position="440"/>
    </location>
</feature>
<gene>
    <name evidence="9" type="ORF">H9815_06065</name>
</gene>
<name>A0A9D2ECU3_9MICO</name>
<feature type="transmembrane region" description="Helical" evidence="7">
    <location>
        <begin position="397"/>
        <end position="414"/>
    </location>
</feature>
<evidence type="ECO:0000259" key="8">
    <source>
        <dbReference type="PROSITE" id="PS50850"/>
    </source>
</evidence>
<dbReference type="PANTHER" id="PTHR42718">
    <property type="entry name" value="MAJOR FACILITATOR SUPERFAMILY MULTIDRUG TRANSPORTER MFSC"/>
    <property type="match status" value="1"/>
</dbReference>
<reference evidence="9" key="2">
    <citation type="submission" date="2021-04" db="EMBL/GenBank/DDBJ databases">
        <authorList>
            <person name="Gilroy R."/>
        </authorList>
    </citation>
    <scope>NUCLEOTIDE SEQUENCE</scope>
    <source>
        <strain evidence="9">ChiGjej4B4-7305</strain>
    </source>
</reference>
<dbReference type="InterPro" id="IPR011701">
    <property type="entry name" value="MFS"/>
</dbReference>
<keyword evidence="4 7" id="KW-0812">Transmembrane</keyword>
<sequence>MSRLPLQVSCVAQLLVVVDISVVNVALPSIQAELSMSAAAAPWVSMAYALGFAGVLLVGARLADTIGTTRALSWGAAVFTVASVAGGLAPSGGVLIGARALQGLSAAVVAPATLTLLTHTYPEGRERVRAIAWWTAVSVAGGGIGNITSGLLTDLVSWRAVLLVNLPVGLWVTLAAARLGRQSRERTGRGRFDLTGAAVATAGFSTATYALALVGGPGTIRVAMLAGGIAAGLLLGLVLHQRRSPHPLLPRGLLRGTILLGNLATALTAMAFQAALWYFLTYRMQNDLGYTALEAGLAFLPLTASLIAVNTWVTPRLLRRWPPGYPVALGAALAAMGLFAQGIAPETPFLLAVLAPTVLVGIGGGLVNTPLATIVTTGVAAEHAGAASGLMNTSKQLGGAVGLAAGTAVGVATGSEAAPFALMGVLMLAVAVLGFDLAALRTPAAVREG</sequence>
<dbReference type="Gene3D" id="1.20.1720.10">
    <property type="entry name" value="Multidrug resistance protein D"/>
    <property type="match status" value="1"/>
</dbReference>
<keyword evidence="3" id="KW-1003">Cell membrane</keyword>
<dbReference type="SUPFAM" id="SSF103473">
    <property type="entry name" value="MFS general substrate transporter"/>
    <property type="match status" value="1"/>
</dbReference>
<feature type="transmembrane region" description="Helical" evidence="7">
    <location>
        <begin position="96"/>
        <end position="118"/>
    </location>
</feature>
<evidence type="ECO:0000313" key="9">
    <source>
        <dbReference type="EMBL" id="HIZ35324.1"/>
    </source>
</evidence>
<evidence type="ECO:0000256" key="4">
    <source>
        <dbReference type="ARBA" id="ARBA00022692"/>
    </source>
</evidence>
<feature type="transmembrane region" description="Helical" evidence="7">
    <location>
        <begin position="259"/>
        <end position="280"/>
    </location>
</feature>
<dbReference type="Gene3D" id="1.20.1250.20">
    <property type="entry name" value="MFS general substrate transporter like domains"/>
    <property type="match status" value="1"/>
</dbReference>